<keyword evidence="1" id="KW-0732">Signal</keyword>
<evidence type="ECO:0000256" key="1">
    <source>
        <dbReference type="SAM" id="SignalP"/>
    </source>
</evidence>
<name>A0A1G5H8D0_9GAMM</name>
<dbReference type="Proteomes" id="UP000183104">
    <property type="component" value="Unassembled WGS sequence"/>
</dbReference>
<gene>
    <name evidence="2" type="ORF">SAMN05661077_2626</name>
</gene>
<dbReference type="PANTHER" id="PTHR37691:SF1">
    <property type="entry name" value="BLR3518 PROTEIN"/>
    <property type="match status" value="1"/>
</dbReference>
<dbReference type="InterPro" id="IPR027396">
    <property type="entry name" value="DsrEFH-like"/>
</dbReference>
<protein>
    <submittedName>
        <fullName evidence="2">Uncharacterized protein</fullName>
    </submittedName>
</protein>
<feature type="signal peptide" evidence="1">
    <location>
        <begin position="1"/>
        <end position="24"/>
    </location>
</feature>
<dbReference type="EMBL" id="FMUN01000008">
    <property type="protein sequence ID" value="SCY59974.1"/>
    <property type="molecule type" value="Genomic_DNA"/>
</dbReference>
<dbReference type="Gene3D" id="3.40.1260.10">
    <property type="entry name" value="DsrEFH-like"/>
    <property type="match status" value="1"/>
</dbReference>
<evidence type="ECO:0000313" key="2">
    <source>
        <dbReference type="EMBL" id="SCY59974.1"/>
    </source>
</evidence>
<dbReference type="AlphaFoldDB" id="A0A1G5H8D0"/>
<dbReference type="STRING" id="381306.AN478_06315"/>
<sequence length="151" mass="16178">MFRILPSTLGVLCLGLFLAASAQAEGYPYEKGQKAVYQVNEIDRAGAALRNIANHINATGSPMEGRADIAVVTHSSGVFMLLEGATDRKGRAYEPRIQDLMSKGVEFLQCQNTLDGHGLKKSDLVDGVKIVPSGVAELAKKQANGYAFIKP</sequence>
<dbReference type="Pfam" id="PF02635">
    <property type="entry name" value="DsrE"/>
    <property type="match status" value="1"/>
</dbReference>
<feature type="chain" id="PRO_5010241484" evidence="1">
    <location>
        <begin position="25"/>
        <end position="151"/>
    </location>
</feature>
<keyword evidence="3" id="KW-1185">Reference proteome</keyword>
<dbReference type="InterPro" id="IPR003787">
    <property type="entry name" value="Sulphur_relay_DsrE/F-like"/>
</dbReference>
<evidence type="ECO:0000313" key="3">
    <source>
        <dbReference type="Proteomes" id="UP000183104"/>
    </source>
</evidence>
<organism evidence="2 3">
    <name type="scientific">Thiohalorhabdus denitrificans</name>
    <dbReference type="NCBI Taxonomy" id="381306"/>
    <lineage>
        <taxon>Bacteria</taxon>
        <taxon>Pseudomonadati</taxon>
        <taxon>Pseudomonadota</taxon>
        <taxon>Gammaproteobacteria</taxon>
        <taxon>Thiohalorhabdales</taxon>
        <taxon>Thiohalorhabdaceae</taxon>
        <taxon>Thiohalorhabdus</taxon>
    </lineage>
</organism>
<dbReference type="SUPFAM" id="SSF75169">
    <property type="entry name" value="DsrEFH-like"/>
    <property type="match status" value="1"/>
</dbReference>
<dbReference type="PANTHER" id="PTHR37691">
    <property type="entry name" value="BLR3518 PROTEIN"/>
    <property type="match status" value="1"/>
</dbReference>
<proteinExistence type="predicted"/>
<accession>A0A1G5H8D0</accession>
<reference evidence="3" key="1">
    <citation type="submission" date="2016-10" db="EMBL/GenBank/DDBJ databases">
        <authorList>
            <person name="Varghese N."/>
        </authorList>
    </citation>
    <scope>NUCLEOTIDE SEQUENCE [LARGE SCALE GENOMIC DNA]</scope>
    <source>
        <strain evidence="3">HL 19</strain>
    </source>
</reference>
<dbReference type="RefSeq" id="WP_176758779.1">
    <property type="nucleotide sequence ID" value="NZ_FMUN01000008.1"/>
</dbReference>